<comment type="subcellular location">
    <subcellularLocation>
        <location evidence="12">Cytoplasm</location>
    </subcellularLocation>
</comment>
<proteinExistence type="inferred from homology"/>
<evidence type="ECO:0000256" key="9">
    <source>
        <dbReference type="ARBA" id="ARBA00023239"/>
    </source>
</evidence>
<sequence length="292" mass="31919">MSLFQGSGVAIVTPFNKNGIAYEKLKELLNWHVEEGTDAIIICGTTGETPTLSEDEHKKVIKFTVEIINKRIPVIAGTGSNSTAHTISMSKYAQEVGADGLLIMNPYYNKSTQKGIIAHFEAIAQEVSIPIIIYNVPSRTGCNITPETISTLAKVDNIVAVKEASSDIVQIVEVARLCPKDFNIYSGNDNQVVPILSLGAKGVISVSANIIPKDMHNMVYLYLEGKVQESLSLQLKMNSLNNALFIESNPIPIKTAMNLMGMEVGPLRMPLLEMEENHITVLKDEMNAYGIL</sequence>
<dbReference type="InterPro" id="IPR020625">
    <property type="entry name" value="Schiff_base-form_aldolases_AS"/>
</dbReference>
<dbReference type="AlphaFoldDB" id="A0A6A7K5T8"/>
<evidence type="ECO:0000256" key="8">
    <source>
        <dbReference type="ARBA" id="ARBA00023154"/>
    </source>
</evidence>
<dbReference type="PRINTS" id="PR00146">
    <property type="entry name" value="DHPICSNTHASE"/>
</dbReference>
<dbReference type="HAMAP" id="MF_00418">
    <property type="entry name" value="DapA"/>
    <property type="match status" value="1"/>
</dbReference>
<dbReference type="EC" id="4.3.3.7" evidence="4 12"/>
<evidence type="ECO:0000256" key="2">
    <source>
        <dbReference type="ARBA" id="ARBA00005120"/>
    </source>
</evidence>
<dbReference type="Proteomes" id="UP000440004">
    <property type="component" value="Unassembled WGS sequence"/>
</dbReference>
<dbReference type="Pfam" id="PF00701">
    <property type="entry name" value="DHDPS"/>
    <property type="match status" value="1"/>
</dbReference>
<evidence type="ECO:0000313" key="17">
    <source>
        <dbReference type="Proteomes" id="UP000440004"/>
    </source>
</evidence>
<reference evidence="16 17" key="1">
    <citation type="submission" date="2019-10" db="EMBL/GenBank/DDBJ databases">
        <title>Alkalibaculum tamaniensis sp.nov., a new alkaliphilic acetogen, isolated on methoxylated aromatics from a mud volcano.</title>
        <authorList>
            <person name="Khomyakova M.A."/>
            <person name="Merkel A.Y."/>
            <person name="Bonch-Osmolovskaya E.A."/>
            <person name="Slobodkin A.I."/>
        </authorList>
    </citation>
    <scope>NUCLEOTIDE SEQUENCE [LARGE SCALE GENOMIC DNA]</scope>
    <source>
        <strain evidence="16 17">M08DMB</strain>
    </source>
</reference>
<feature type="binding site" evidence="12 15">
    <location>
        <position position="204"/>
    </location>
    <ligand>
        <name>pyruvate</name>
        <dbReference type="ChEBI" id="CHEBI:15361"/>
    </ligand>
</feature>
<comment type="pathway">
    <text evidence="2 12">Amino-acid biosynthesis; L-lysine biosynthesis via DAP pathway; (S)-tetrahydrodipicolinate from L-aspartate: step 3/4.</text>
</comment>
<comment type="function">
    <text evidence="1 12">Catalyzes the condensation of (S)-aspartate-beta-semialdehyde [(S)-ASA] and pyruvate to 4-hydroxy-tetrahydrodipicolinate (HTPA).</text>
</comment>
<keyword evidence="10 12" id="KW-0704">Schiff base</keyword>
<name>A0A6A7K5T8_9FIRM</name>
<dbReference type="InterPro" id="IPR013785">
    <property type="entry name" value="Aldolase_TIM"/>
</dbReference>
<dbReference type="CDD" id="cd00950">
    <property type="entry name" value="DHDPS"/>
    <property type="match status" value="1"/>
</dbReference>
<evidence type="ECO:0000256" key="3">
    <source>
        <dbReference type="ARBA" id="ARBA00007592"/>
    </source>
</evidence>
<comment type="subunit">
    <text evidence="12">Homotetramer; dimer of dimers.</text>
</comment>
<evidence type="ECO:0000256" key="1">
    <source>
        <dbReference type="ARBA" id="ARBA00003294"/>
    </source>
</evidence>
<gene>
    <name evidence="12" type="primary">dapA</name>
    <name evidence="16" type="ORF">GC105_02685</name>
</gene>
<feature type="active site" description="Schiff-base intermediate with substrate" evidence="12 14">
    <location>
        <position position="162"/>
    </location>
</feature>
<dbReference type="PIRSF" id="PIRSF001365">
    <property type="entry name" value="DHDPS"/>
    <property type="match status" value="1"/>
</dbReference>
<feature type="binding site" evidence="12 15">
    <location>
        <position position="46"/>
    </location>
    <ligand>
        <name>pyruvate</name>
        <dbReference type="ChEBI" id="CHEBI:15361"/>
    </ligand>
</feature>
<dbReference type="GO" id="GO:0009089">
    <property type="term" value="P:lysine biosynthetic process via diaminopimelate"/>
    <property type="evidence" value="ECO:0007669"/>
    <property type="project" value="UniProtKB-UniRule"/>
</dbReference>
<keyword evidence="9 12" id="KW-0456">Lyase</keyword>
<keyword evidence="6 12" id="KW-0028">Amino-acid biosynthesis</keyword>
<organism evidence="16 17">
    <name type="scientific">Alkalibaculum sporogenes</name>
    <dbReference type="NCBI Taxonomy" id="2655001"/>
    <lineage>
        <taxon>Bacteria</taxon>
        <taxon>Bacillati</taxon>
        <taxon>Bacillota</taxon>
        <taxon>Clostridia</taxon>
        <taxon>Eubacteriales</taxon>
        <taxon>Eubacteriaceae</taxon>
        <taxon>Alkalibaculum</taxon>
    </lineage>
</organism>
<comment type="similarity">
    <text evidence="3 12 13">Belongs to the DapA family.</text>
</comment>
<dbReference type="InterPro" id="IPR002220">
    <property type="entry name" value="DapA-like"/>
</dbReference>
<comment type="catalytic activity">
    <reaction evidence="11 12">
        <text>L-aspartate 4-semialdehyde + pyruvate = (2S,4S)-4-hydroxy-2,3,4,5-tetrahydrodipicolinate + H2O + H(+)</text>
        <dbReference type="Rhea" id="RHEA:34171"/>
        <dbReference type="ChEBI" id="CHEBI:15361"/>
        <dbReference type="ChEBI" id="CHEBI:15377"/>
        <dbReference type="ChEBI" id="CHEBI:15378"/>
        <dbReference type="ChEBI" id="CHEBI:67139"/>
        <dbReference type="ChEBI" id="CHEBI:537519"/>
        <dbReference type="EC" id="4.3.3.7"/>
    </reaction>
</comment>
<evidence type="ECO:0000256" key="10">
    <source>
        <dbReference type="ARBA" id="ARBA00023270"/>
    </source>
</evidence>
<protein>
    <recommendedName>
        <fullName evidence="4 12">4-hydroxy-tetrahydrodipicolinate synthase</fullName>
        <shortName evidence="12">HTPA synthase</shortName>
        <ecNumber evidence="4 12">4.3.3.7</ecNumber>
    </recommendedName>
</protein>
<dbReference type="EMBL" id="WHNX01000003">
    <property type="protein sequence ID" value="MPW24701.1"/>
    <property type="molecule type" value="Genomic_DNA"/>
</dbReference>
<keyword evidence="7 12" id="KW-0220">Diaminopimelate biosynthesis</keyword>
<accession>A0A6A7K5T8</accession>
<dbReference type="Gene3D" id="3.20.20.70">
    <property type="entry name" value="Aldolase class I"/>
    <property type="match status" value="1"/>
</dbReference>
<dbReference type="GO" id="GO:0005829">
    <property type="term" value="C:cytosol"/>
    <property type="evidence" value="ECO:0007669"/>
    <property type="project" value="TreeGrafter"/>
</dbReference>
<dbReference type="GO" id="GO:0019877">
    <property type="term" value="P:diaminopimelate biosynthetic process"/>
    <property type="evidence" value="ECO:0007669"/>
    <property type="project" value="UniProtKB-UniRule"/>
</dbReference>
<feature type="active site" description="Proton donor/acceptor" evidence="12 14">
    <location>
        <position position="134"/>
    </location>
</feature>
<comment type="caution">
    <text evidence="12">Was originally thought to be a dihydrodipicolinate synthase (DHDPS), catalyzing the condensation of (S)-aspartate-beta-semialdehyde [(S)-ASA] and pyruvate to dihydrodipicolinate (DHDP). However, it was shown in E.coli that the product of the enzymatic reaction is not dihydrodipicolinate but in fact (4S)-4-hydroxy-2,3,4,5-tetrahydro-(2S)-dipicolinic acid (HTPA), and that the consecutive dehydration reaction leading to DHDP is not spontaneous but catalyzed by DapB.</text>
</comment>
<evidence type="ECO:0000313" key="16">
    <source>
        <dbReference type="EMBL" id="MPW24701.1"/>
    </source>
</evidence>
<feature type="site" description="Part of a proton relay during catalysis" evidence="12">
    <location>
        <position position="108"/>
    </location>
</feature>
<dbReference type="NCBIfam" id="TIGR00674">
    <property type="entry name" value="dapA"/>
    <property type="match status" value="1"/>
</dbReference>
<evidence type="ECO:0000256" key="14">
    <source>
        <dbReference type="PIRSR" id="PIRSR001365-1"/>
    </source>
</evidence>
<dbReference type="SUPFAM" id="SSF51569">
    <property type="entry name" value="Aldolase"/>
    <property type="match status" value="1"/>
</dbReference>
<dbReference type="SMART" id="SM01130">
    <property type="entry name" value="DHDPS"/>
    <property type="match status" value="1"/>
</dbReference>
<evidence type="ECO:0000256" key="5">
    <source>
        <dbReference type="ARBA" id="ARBA00022490"/>
    </source>
</evidence>
<dbReference type="UniPathway" id="UPA00034">
    <property type="reaction ID" value="UER00017"/>
</dbReference>
<keyword evidence="17" id="KW-1185">Reference proteome</keyword>
<dbReference type="PANTHER" id="PTHR12128:SF66">
    <property type="entry name" value="4-HYDROXY-2-OXOGLUTARATE ALDOLASE, MITOCHONDRIAL"/>
    <property type="match status" value="1"/>
</dbReference>
<feature type="site" description="Part of a proton relay during catalysis" evidence="12">
    <location>
        <position position="45"/>
    </location>
</feature>
<evidence type="ECO:0000256" key="4">
    <source>
        <dbReference type="ARBA" id="ARBA00012086"/>
    </source>
</evidence>
<evidence type="ECO:0000256" key="11">
    <source>
        <dbReference type="ARBA" id="ARBA00047836"/>
    </source>
</evidence>
<keyword evidence="5 12" id="KW-0963">Cytoplasm</keyword>
<dbReference type="PANTHER" id="PTHR12128">
    <property type="entry name" value="DIHYDRODIPICOLINATE SYNTHASE"/>
    <property type="match status" value="1"/>
</dbReference>
<evidence type="ECO:0000256" key="13">
    <source>
        <dbReference type="PIRNR" id="PIRNR001365"/>
    </source>
</evidence>
<dbReference type="InterPro" id="IPR005263">
    <property type="entry name" value="DapA"/>
</dbReference>
<dbReference type="RefSeq" id="WP_152801427.1">
    <property type="nucleotide sequence ID" value="NZ_WHNX01000003.1"/>
</dbReference>
<evidence type="ECO:0000256" key="15">
    <source>
        <dbReference type="PIRSR" id="PIRSR001365-2"/>
    </source>
</evidence>
<evidence type="ECO:0000256" key="6">
    <source>
        <dbReference type="ARBA" id="ARBA00022605"/>
    </source>
</evidence>
<dbReference type="GO" id="GO:0008840">
    <property type="term" value="F:4-hydroxy-tetrahydrodipicolinate synthase activity"/>
    <property type="evidence" value="ECO:0007669"/>
    <property type="project" value="UniProtKB-UniRule"/>
</dbReference>
<keyword evidence="8 12" id="KW-0457">Lysine biosynthesis</keyword>
<evidence type="ECO:0000256" key="12">
    <source>
        <dbReference type="HAMAP-Rule" id="MF_00418"/>
    </source>
</evidence>
<evidence type="ECO:0000256" key="7">
    <source>
        <dbReference type="ARBA" id="ARBA00022915"/>
    </source>
</evidence>
<comment type="caution">
    <text evidence="16">The sequence shown here is derived from an EMBL/GenBank/DDBJ whole genome shotgun (WGS) entry which is preliminary data.</text>
</comment>
<dbReference type="PROSITE" id="PS00666">
    <property type="entry name" value="DHDPS_2"/>
    <property type="match status" value="1"/>
</dbReference>